<protein>
    <submittedName>
        <fullName evidence="1">Uncharacterized protein</fullName>
    </submittedName>
</protein>
<comment type="caution">
    <text evidence="1">The sequence shown here is derived from an EMBL/GenBank/DDBJ whole genome shotgun (WGS) entry which is preliminary data.</text>
</comment>
<evidence type="ECO:0000313" key="2">
    <source>
        <dbReference type="Proteomes" id="UP000827092"/>
    </source>
</evidence>
<reference evidence="1 2" key="1">
    <citation type="journal article" date="2022" name="Nat. Ecol. Evol.">
        <title>A masculinizing supergene underlies an exaggerated male reproductive morph in a spider.</title>
        <authorList>
            <person name="Hendrickx F."/>
            <person name="De Corte Z."/>
            <person name="Sonet G."/>
            <person name="Van Belleghem S.M."/>
            <person name="Kostlbacher S."/>
            <person name="Vangestel C."/>
        </authorList>
    </citation>
    <scope>NUCLEOTIDE SEQUENCE [LARGE SCALE GENOMIC DNA]</scope>
    <source>
        <strain evidence="1">W744_W776</strain>
    </source>
</reference>
<name>A0AAV6U8D7_9ARAC</name>
<proteinExistence type="predicted"/>
<evidence type="ECO:0000313" key="1">
    <source>
        <dbReference type="EMBL" id="KAG8179844.1"/>
    </source>
</evidence>
<accession>A0AAV6U8D7</accession>
<keyword evidence="2" id="KW-1185">Reference proteome</keyword>
<gene>
    <name evidence="1" type="ORF">JTE90_007025</name>
</gene>
<dbReference type="AlphaFoldDB" id="A0AAV6U8D7"/>
<organism evidence="1 2">
    <name type="scientific">Oedothorax gibbosus</name>
    <dbReference type="NCBI Taxonomy" id="931172"/>
    <lineage>
        <taxon>Eukaryota</taxon>
        <taxon>Metazoa</taxon>
        <taxon>Ecdysozoa</taxon>
        <taxon>Arthropoda</taxon>
        <taxon>Chelicerata</taxon>
        <taxon>Arachnida</taxon>
        <taxon>Araneae</taxon>
        <taxon>Araneomorphae</taxon>
        <taxon>Entelegynae</taxon>
        <taxon>Araneoidea</taxon>
        <taxon>Linyphiidae</taxon>
        <taxon>Erigoninae</taxon>
        <taxon>Oedothorax</taxon>
    </lineage>
</organism>
<dbReference type="Proteomes" id="UP000827092">
    <property type="component" value="Unassembled WGS sequence"/>
</dbReference>
<sequence>MPLYNGVIGIEQSFRSPVLGPKICRTGRNVRVVMSEHPFASSLLQPHTYCWGRVSLPARLLVYLLMLSGLDDILWDLVVEVLRNLSHPPPPFPITHCLNEVLFQ</sequence>
<dbReference type="EMBL" id="JAFNEN010000599">
    <property type="protein sequence ID" value="KAG8179844.1"/>
    <property type="molecule type" value="Genomic_DNA"/>
</dbReference>